<name>A0A271KEN8_9HYPH</name>
<comment type="caution">
    <text evidence="1">The sequence shown here is derived from an EMBL/GenBank/DDBJ whole genome shotgun (WGS) entry which is preliminary data.</text>
</comment>
<dbReference type="Proteomes" id="UP000215931">
    <property type="component" value="Unassembled WGS sequence"/>
</dbReference>
<evidence type="ECO:0000313" key="1">
    <source>
        <dbReference type="EMBL" id="PAP94150.1"/>
    </source>
</evidence>
<reference evidence="1 2" key="1">
    <citation type="submission" date="2017-08" db="EMBL/GenBank/DDBJ databases">
        <title>Mesorhizobium wenxinae sp. nov., a novel rhizobial species isolated from root nodules of chickpea (Cicer arietinum L.).</title>
        <authorList>
            <person name="Zhang J."/>
        </authorList>
    </citation>
    <scope>NUCLEOTIDE SEQUENCE [LARGE SCALE GENOMIC DNA]</scope>
    <source>
        <strain evidence="2">WYCCWR 10019</strain>
    </source>
</reference>
<proteinExistence type="predicted"/>
<protein>
    <submittedName>
        <fullName evidence="1">Uncharacterized protein</fullName>
    </submittedName>
</protein>
<accession>A0A271KEN8</accession>
<dbReference type="EMBL" id="NPKH01000023">
    <property type="protein sequence ID" value="PAP94150.1"/>
    <property type="molecule type" value="Genomic_DNA"/>
</dbReference>
<sequence>MQSQQFRRFALNLTKICEAKIKTPLTTGDKDGVANVSFLIDETASGDQKILKSSAAAPLLFCRDVN</sequence>
<organism evidence="1 2">
    <name type="scientific">Mesorhizobium wenxiniae</name>
    <dbReference type="NCBI Taxonomy" id="2014805"/>
    <lineage>
        <taxon>Bacteria</taxon>
        <taxon>Pseudomonadati</taxon>
        <taxon>Pseudomonadota</taxon>
        <taxon>Alphaproteobacteria</taxon>
        <taxon>Hyphomicrobiales</taxon>
        <taxon>Phyllobacteriaceae</taxon>
        <taxon>Mesorhizobium</taxon>
    </lineage>
</organism>
<dbReference type="AlphaFoldDB" id="A0A271KEN8"/>
<keyword evidence="2" id="KW-1185">Reference proteome</keyword>
<evidence type="ECO:0000313" key="2">
    <source>
        <dbReference type="Proteomes" id="UP000215931"/>
    </source>
</evidence>
<gene>
    <name evidence="1" type="ORF">CIT31_17610</name>
</gene>